<dbReference type="EMBL" id="FNWQ01000005">
    <property type="protein sequence ID" value="SEH38935.1"/>
    <property type="molecule type" value="Genomic_DNA"/>
</dbReference>
<sequence>MAGVSYNTWFKVAREIFPTSVNFECTKIAEYNISLNETREMRCKVGGKNDDKRRDLKFELNNSNISLSTSEWSVENEWVIRTNVTGKKLGETLITVKVEGKKLNTIKIKCIDHKDVFSEKDVERLVEENKISISRHTACIIAADKQLGKLLLNNKHFITETSNNKANVYNAYTRIDQIKDYGFVKNFQIFEQSTFKGGGNYQPKEYSSGKQNVISNYLKNAMGSKLGYHVFYFTILNGYHVLLLVVNASNPCDMKFKIYDQLRDRGDYQNFSLIDDKLLEMNVNNWSGAASLTRDKTASTKFGIWKIQKK</sequence>
<dbReference type="OrthoDB" id="1233287at2"/>
<evidence type="ECO:0000313" key="1">
    <source>
        <dbReference type="EMBL" id="SEH38935.1"/>
    </source>
</evidence>
<name>A0A1H6HXN7_CHRCI</name>
<reference evidence="1 2" key="1">
    <citation type="submission" date="2016-10" db="EMBL/GenBank/DDBJ databases">
        <authorList>
            <person name="de Groot N.N."/>
        </authorList>
    </citation>
    <scope>NUCLEOTIDE SEQUENCE [LARGE SCALE GENOMIC DNA]</scope>
    <source>
        <strain evidence="1 2">DSM 23031</strain>
    </source>
</reference>
<organism evidence="1 2">
    <name type="scientific">Chryseobacterium culicis</name>
    <dbReference type="NCBI Taxonomy" id="680127"/>
    <lineage>
        <taxon>Bacteria</taxon>
        <taxon>Pseudomonadati</taxon>
        <taxon>Bacteroidota</taxon>
        <taxon>Flavobacteriia</taxon>
        <taxon>Flavobacteriales</taxon>
        <taxon>Weeksellaceae</taxon>
        <taxon>Chryseobacterium group</taxon>
        <taxon>Chryseobacterium</taxon>
    </lineage>
</organism>
<dbReference type="Proteomes" id="UP000198561">
    <property type="component" value="Unassembled WGS sequence"/>
</dbReference>
<dbReference type="RefSeq" id="WP_089694221.1">
    <property type="nucleotide sequence ID" value="NZ_FNWQ01000005.1"/>
</dbReference>
<protein>
    <submittedName>
        <fullName evidence="1">Uncharacterized protein</fullName>
    </submittedName>
</protein>
<proteinExistence type="predicted"/>
<dbReference type="AlphaFoldDB" id="A0A1H6HXN7"/>
<accession>A0A1H6HXN7</accession>
<evidence type="ECO:0000313" key="2">
    <source>
        <dbReference type="Proteomes" id="UP000198561"/>
    </source>
</evidence>
<gene>
    <name evidence="1" type="ORF">SAMN05421593_3576</name>
</gene>
<dbReference type="STRING" id="680127.SAMN05421593_3576"/>